<sequence length="57" mass="5783">MKFFAAFLLIAFASAYLGLCAYGIAVTRSTEGLAGIGIAVSAACGALAALLQREDRG</sequence>
<proteinExistence type="predicted"/>
<comment type="caution">
    <text evidence="2">The sequence shown here is derived from an EMBL/GenBank/DDBJ whole genome shotgun (WGS) entry which is preliminary data.</text>
</comment>
<dbReference type="RefSeq" id="WP_346406453.1">
    <property type="nucleotide sequence ID" value="NZ_JBDLOU010000040.1"/>
</dbReference>
<accession>A0ABV3VKE8</accession>
<dbReference type="Proteomes" id="UP001558474">
    <property type="component" value="Unassembled WGS sequence"/>
</dbReference>
<keyword evidence="1" id="KW-0812">Transmembrane</keyword>
<evidence type="ECO:0000313" key="3">
    <source>
        <dbReference type="Proteomes" id="UP001558474"/>
    </source>
</evidence>
<evidence type="ECO:0000256" key="1">
    <source>
        <dbReference type="SAM" id="Phobius"/>
    </source>
</evidence>
<organism evidence="2 3">
    <name type="scientific">Mycolicibacterium porcinum</name>
    <dbReference type="NCBI Taxonomy" id="39693"/>
    <lineage>
        <taxon>Bacteria</taxon>
        <taxon>Bacillati</taxon>
        <taxon>Actinomycetota</taxon>
        <taxon>Actinomycetes</taxon>
        <taxon>Mycobacteriales</taxon>
        <taxon>Mycobacteriaceae</taxon>
        <taxon>Mycolicibacterium</taxon>
    </lineage>
</organism>
<evidence type="ECO:0008006" key="4">
    <source>
        <dbReference type="Google" id="ProtNLM"/>
    </source>
</evidence>
<keyword evidence="1" id="KW-1133">Transmembrane helix</keyword>
<feature type="transmembrane region" description="Helical" evidence="1">
    <location>
        <begin position="33"/>
        <end position="51"/>
    </location>
</feature>
<name>A0ABV3VKE8_9MYCO</name>
<keyword evidence="3" id="KW-1185">Reference proteome</keyword>
<evidence type="ECO:0000313" key="2">
    <source>
        <dbReference type="EMBL" id="MEX3740244.1"/>
    </source>
</evidence>
<dbReference type="EMBL" id="JBDLOU010000040">
    <property type="protein sequence ID" value="MEX3740244.1"/>
    <property type="molecule type" value="Genomic_DNA"/>
</dbReference>
<gene>
    <name evidence="2" type="ORF">ABFW12_18650</name>
</gene>
<reference evidence="2 3" key="1">
    <citation type="submission" date="2024-04" db="EMBL/GenBank/DDBJ databases">
        <title>Genomic Markers of Mycobacteria.</title>
        <authorList>
            <person name="Soliman M.S."/>
            <person name="Elkholy A."/>
            <person name="Soliman N.S."/>
            <person name="Abbas A."/>
            <person name="Khayrat S."/>
            <person name="Shawky S."/>
        </authorList>
    </citation>
    <scope>NUCLEOTIDE SEQUENCE [LARGE SCALE GENOMIC DNA]</scope>
    <source>
        <strain evidence="2 3">Egy-CU-AM5</strain>
    </source>
</reference>
<protein>
    <recommendedName>
        <fullName evidence="4">DUF3180 domain-containing protein</fullName>
    </recommendedName>
</protein>
<keyword evidence="1" id="KW-0472">Membrane</keyword>